<dbReference type="RefSeq" id="WP_119398678.1">
    <property type="nucleotide sequence ID" value="NZ_QWJJ01000006.1"/>
</dbReference>
<comment type="caution">
    <text evidence="1">The sequence shown here is derived from an EMBL/GenBank/DDBJ whole genome shotgun (WGS) entry which is preliminary data.</text>
</comment>
<gene>
    <name evidence="1" type="ORF">DL237_08825</name>
</gene>
<name>A0A399J478_9RHOB</name>
<dbReference type="AlphaFoldDB" id="A0A399J478"/>
<protein>
    <recommendedName>
        <fullName evidence="3">Dihydroorotate dehydrogenase</fullName>
    </recommendedName>
</protein>
<reference evidence="1 2" key="1">
    <citation type="submission" date="2018-08" db="EMBL/GenBank/DDBJ databases">
        <title>Pseudooceanicola sediminis CY03 in the family Rhodobacteracea.</title>
        <authorList>
            <person name="Zhang Y.-J."/>
        </authorList>
    </citation>
    <scope>NUCLEOTIDE SEQUENCE [LARGE SCALE GENOMIC DNA]</scope>
    <source>
        <strain evidence="1 2">CY03</strain>
    </source>
</reference>
<evidence type="ECO:0000313" key="2">
    <source>
        <dbReference type="Proteomes" id="UP000265848"/>
    </source>
</evidence>
<dbReference type="Proteomes" id="UP000265848">
    <property type="component" value="Unassembled WGS sequence"/>
</dbReference>
<accession>A0A399J478</accession>
<evidence type="ECO:0008006" key="3">
    <source>
        <dbReference type="Google" id="ProtNLM"/>
    </source>
</evidence>
<dbReference type="EMBL" id="QWJJ01000006">
    <property type="protein sequence ID" value="RII39239.1"/>
    <property type="molecule type" value="Genomic_DNA"/>
</dbReference>
<keyword evidence="2" id="KW-1185">Reference proteome</keyword>
<proteinExistence type="predicted"/>
<sequence length="153" mass="15924">MTDDKNVDGLAHQQAGRRQQAEAELESLFAQARDVPAELPAALTARILADADAVLAVQANDRLNARHRVPVASPAPGLARGGFWAQLLKSIGGAPALAGLAVATMAGVWVGIVPPAGLQSGLQTVMGTTGTEEIFDIYFVDSSDVFEFAQTEG</sequence>
<evidence type="ECO:0000313" key="1">
    <source>
        <dbReference type="EMBL" id="RII39239.1"/>
    </source>
</evidence>
<organism evidence="1 2">
    <name type="scientific">Pseudooceanicola sediminis</name>
    <dbReference type="NCBI Taxonomy" id="2211117"/>
    <lineage>
        <taxon>Bacteria</taxon>
        <taxon>Pseudomonadati</taxon>
        <taxon>Pseudomonadota</taxon>
        <taxon>Alphaproteobacteria</taxon>
        <taxon>Rhodobacterales</taxon>
        <taxon>Paracoccaceae</taxon>
        <taxon>Pseudooceanicola</taxon>
    </lineage>
</organism>